<gene>
    <name evidence="1" type="ORF">ACH5RR_001390</name>
</gene>
<evidence type="ECO:0008006" key="3">
    <source>
        <dbReference type="Google" id="ProtNLM"/>
    </source>
</evidence>
<organism evidence="1 2">
    <name type="scientific">Cinchona calisaya</name>
    <dbReference type="NCBI Taxonomy" id="153742"/>
    <lineage>
        <taxon>Eukaryota</taxon>
        <taxon>Viridiplantae</taxon>
        <taxon>Streptophyta</taxon>
        <taxon>Embryophyta</taxon>
        <taxon>Tracheophyta</taxon>
        <taxon>Spermatophyta</taxon>
        <taxon>Magnoliopsida</taxon>
        <taxon>eudicotyledons</taxon>
        <taxon>Gunneridae</taxon>
        <taxon>Pentapetalae</taxon>
        <taxon>asterids</taxon>
        <taxon>lamiids</taxon>
        <taxon>Gentianales</taxon>
        <taxon>Rubiaceae</taxon>
        <taxon>Cinchonoideae</taxon>
        <taxon>Cinchoneae</taxon>
        <taxon>Cinchona</taxon>
    </lineage>
</organism>
<dbReference type="Proteomes" id="UP001630127">
    <property type="component" value="Unassembled WGS sequence"/>
</dbReference>
<evidence type="ECO:0000313" key="2">
    <source>
        <dbReference type="Proteomes" id="UP001630127"/>
    </source>
</evidence>
<comment type="caution">
    <text evidence="1">The sequence shown here is derived from an EMBL/GenBank/DDBJ whole genome shotgun (WGS) entry which is preliminary data.</text>
</comment>
<accession>A0ABD3B4H8</accession>
<reference evidence="1 2" key="1">
    <citation type="submission" date="2024-11" db="EMBL/GenBank/DDBJ databases">
        <title>A near-complete genome assembly of Cinchona calisaya.</title>
        <authorList>
            <person name="Lian D.C."/>
            <person name="Zhao X.W."/>
            <person name="Wei L."/>
        </authorList>
    </citation>
    <scope>NUCLEOTIDE SEQUENCE [LARGE SCALE GENOMIC DNA]</scope>
    <source>
        <tissue evidence="1">Nenye</tissue>
    </source>
</reference>
<dbReference type="PANTHER" id="PTHR47718">
    <property type="entry name" value="OS01G0519700 PROTEIN"/>
    <property type="match status" value="1"/>
</dbReference>
<dbReference type="AlphaFoldDB" id="A0ABD3B4H8"/>
<evidence type="ECO:0000313" key="1">
    <source>
        <dbReference type="EMBL" id="KAL3538024.1"/>
    </source>
</evidence>
<sequence>MVLVSALAKLRVLKMMLAIGEFPDVNVLNSFDEDDILNMTFKAKAEAGEFYNFYAKAMGFSSRKSNKQFDDNRKTQYRLGFVLMKAIGFPCVHMFRAMNLEEMTKIPNSYILHRWKRQYKKTRLVNDNLCEGLDAKVICSMAKFSSLVAICKQMCYPERREAQQPTTCEVDATESDVDLEEDKDMNLSNTEFTHFSVIRDWCDFGTNHDSSELLLFRQLLPNNQLGRLTIVAIFTSEACIDCYLAALGVAVVAFFSI</sequence>
<keyword evidence="2" id="KW-1185">Reference proteome</keyword>
<name>A0ABD3B4H8_9GENT</name>
<dbReference type="PANTHER" id="PTHR47718:SF15">
    <property type="entry name" value="PROTEIN FAR1-RELATED SEQUENCE 5-LIKE"/>
    <property type="match status" value="1"/>
</dbReference>
<proteinExistence type="predicted"/>
<dbReference type="EMBL" id="JBJUIK010000001">
    <property type="protein sequence ID" value="KAL3538024.1"/>
    <property type="molecule type" value="Genomic_DNA"/>
</dbReference>
<protein>
    <recommendedName>
        <fullName evidence="3">Protein FAR1-RELATED SEQUENCE</fullName>
    </recommendedName>
</protein>